<proteinExistence type="predicted"/>
<organism evidence="2 3">
    <name type="scientific">Comamonas thiooxydans</name>
    <dbReference type="NCBI Taxonomy" id="363952"/>
    <lineage>
        <taxon>Bacteria</taxon>
        <taxon>Pseudomonadati</taxon>
        <taxon>Pseudomonadota</taxon>
        <taxon>Betaproteobacteria</taxon>
        <taxon>Burkholderiales</taxon>
        <taxon>Comamonadaceae</taxon>
        <taxon>Comamonas</taxon>
    </lineage>
</organism>
<keyword evidence="1" id="KW-0472">Membrane</keyword>
<accession>A0A0E3BQG1</accession>
<feature type="transmembrane region" description="Helical" evidence="1">
    <location>
        <begin position="20"/>
        <end position="40"/>
    </location>
</feature>
<evidence type="ECO:0000256" key="1">
    <source>
        <dbReference type="SAM" id="Phobius"/>
    </source>
</evidence>
<evidence type="ECO:0000313" key="2">
    <source>
        <dbReference type="EMBL" id="KGH08118.1"/>
    </source>
</evidence>
<reference evidence="2 3" key="1">
    <citation type="submission" date="2013-09" db="EMBL/GenBank/DDBJ databases">
        <title>High correlation between genotypes and phenotypes of environmental bacteria Comamonas testosteroni strains.</title>
        <authorList>
            <person name="Liu L."/>
            <person name="Zhu W."/>
            <person name="Xia X."/>
            <person name="Xu B."/>
            <person name="Luo M."/>
            <person name="Wang G."/>
        </authorList>
    </citation>
    <scope>NUCLEOTIDE SEQUENCE [LARGE SCALE GENOMIC DNA]</scope>
    <source>
        <strain evidence="2 3">DF2</strain>
    </source>
</reference>
<dbReference type="AlphaFoldDB" id="A0A0E3BQG1"/>
<name>A0A0E3BQG1_9BURK</name>
<sequence length="56" mass="6517">MAYATRSELNLLSQGVRRQLLLLFFSMLQIALHQSMLIWFSQVQLMNSVTLSNLLF</sequence>
<keyword evidence="3" id="KW-1185">Reference proteome</keyword>
<comment type="caution">
    <text evidence="2">The sequence shown here is derived from an EMBL/GenBank/DDBJ whole genome shotgun (WGS) entry which is preliminary data.</text>
</comment>
<dbReference type="EMBL" id="AWTP01000128">
    <property type="protein sequence ID" value="KGH08118.1"/>
    <property type="molecule type" value="Genomic_DNA"/>
</dbReference>
<keyword evidence="1" id="KW-1133">Transmembrane helix</keyword>
<protein>
    <submittedName>
        <fullName evidence="2">Uncharacterized protein</fullName>
    </submittedName>
</protein>
<keyword evidence="1" id="KW-0812">Transmembrane</keyword>
<dbReference type="Proteomes" id="UP000029549">
    <property type="component" value="Unassembled WGS sequence"/>
</dbReference>
<gene>
    <name evidence="2" type="ORF">P608_19030</name>
</gene>
<evidence type="ECO:0000313" key="3">
    <source>
        <dbReference type="Proteomes" id="UP000029549"/>
    </source>
</evidence>